<dbReference type="GO" id="GO:0005524">
    <property type="term" value="F:ATP binding"/>
    <property type="evidence" value="ECO:0007669"/>
    <property type="project" value="UniProtKB-KW"/>
</dbReference>
<feature type="transmembrane region" description="Helical" evidence="13">
    <location>
        <begin position="53"/>
        <end position="71"/>
    </location>
</feature>
<feature type="region of interest" description="Disordered" evidence="12">
    <location>
        <begin position="374"/>
        <end position="401"/>
    </location>
</feature>
<keyword evidence="11" id="KW-1015">Disulfide bond</keyword>
<proteinExistence type="inferred from homology"/>
<evidence type="ECO:0000313" key="17">
    <source>
        <dbReference type="Proteomes" id="UP000325577"/>
    </source>
</evidence>
<dbReference type="AlphaFoldDB" id="A0A5J5BW13"/>
<comment type="similarity">
    <text evidence="3">Belongs to the Cold-regulated 413 protein family.</text>
</comment>
<dbReference type="InterPro" id="IPR008892">
    <property type="entry name" value="COR413"/>
</dbReference>
<dbReference type="InterPro" id="IPR052611">
    <property type="entry name" value="Plant_RLK_LysM"/>
</dbReference>
<dbReference type="Pfam" id="PF23472">
    <property type="entry name" value="LysM2_CERK1_LYK3_4_5"/>
    <property type="match status" value="1"/>
</dbReference>
<evidence type="ECO:0000256" key="2">
    <source>
        <dbReference type="ARBA" id="ARBA00004162"/>
    </source>
</evidence>
<name>A0A5J5BW13_9ASTE</name>
<dbReference type="InterPro" id="IPR056562">
    <property type="entry name" value="LysM2_CERK1_LYK3_4_5"/>
</dbReference>
<dbReference type="Proteomes" id="UP000325577">
    <property type="component" value="Linkage Group LG1"/>
</dbReference>
<evidence type="ECO:0000313" key="16">
    <source>
        <dbReference type="EMBL" id="KAA8547303.1"/>
    </source>
</evidence>
<feature type="domain" description="LysM" evidence="15">
    <location>
        <begin position="324"/>
        <end position="369"/>
    </location>
</feature>
<keyword evidence="8" id="KW-0067">ATP-binding</keyword>
<keyword evidence="17" id="KW-1185">Reference proteome</keyword>
<sequence>MRSVCFDTGTRYWIPNRKMKISINGSRGVAAIVTNAVLSSEETESSGSKGRAAFHWGGTISAIILLILNRTGRRSSIQSSLLVLYLFISFPPALFKILRGQFGCWIAFLAVAANLFFPQNFPVSRFLLFVITPDWLADGLRDSIDLGRAAVRGKMCPLSDLLSQPYIRSSEENCSITDNSVLGYTCNGLNRSCQAYLTFRSQSPYDTVSSISNLLAADPLQLSRLNSVPENAMFETDKLVLVPVKCSCSGEHYQANASFVFEQENMYFFIANNTFQGLSTCQAIQAQNINLTTRNSYTGTRITVPLRCACPTRNQTIVGVNYLLSYLVTWDQSVYTISSMFGVHKGRTREANGLSEQDHTIFPFTTLLIPLQNPPSSSQTIAPPPPPPSAPLPPPLTPSNNSSSKTWGNVIVGVLGGGAVALAIGATVFCMFFCKSKKKTNPVIVSESFKTCEKQKKLEEEPKEFLETISSIAQSLKDYTFEELQSATENFSPGCWIKGSVYRGTIHGDFAAIKKMNGDVLKEINLLNKINHFNLIRLSGVCFSDGHWYLVYEYAVNGPLSDWIYYNNSDQKFLNWTQRIQIALDVSMGLNYLHSYSSPPYVHKNVNSSNVLLDSDFRVKITNFGLARSVDGQAGEFAITRHIVGTKGYMAPEYLENGFVSPKLDVYAFGVLMLEILTGKEVGVLYEGVKMHLSEILIALFHEEDGKENLGDFMDPSLQGNYPAELAIFVVTLVDRCIKKDPSARPGMDEIVQSLSRIMTTSLT</sequence>
<dbReference type="OrthoDB" id="4062651at2759"/>
<evidence type="ECO:0000256" key="9">
    <source>
        <dbReference type="ARBA" id="ARBA00022989"/>
    </source>
</evidence>
<evidence type="ECO:0000256" key="6">
    <source>
        <dbReference type="ARBA" id="ARBA00022729"/>
    </source>
</evidence>
<keyword evidence="6" id="KW-0732">Signal</keyword>
<dbReference type="InterPro" id="IPR056561">
    <property type="entry name" value="NFP_LYK_LysM1"/>
</dbReference>
<keyword evidence="5 13" id="KW-0812">Transmembrane</keyword>
<dbReference type="InterPro" id="IPR000719">
    <property type="entry name" value="Prot_kinase_dom"/>
</dbReference>
<evidence type="ECO:0000259" key="14">
    <source>
        <dbReference type="PROSITE" id="PS50011"/>
    </source>
</evidence>
<feature type="domain" description="Protein kinase" evidence="14">
    <location>
        <begin position="409"/>
        <end position="758"/>
    </location>
</feature>
<dbReference type="Pfam" id="PF23473">
    <property type="entry name" value="LysM3_LYK4_5"/>
    <property type="match status" value="1"/>
</dbReference>
<feature type="transmembrane region" description="Helical" evidence="13">
    <location>
        <begin position="77"/>
        <end position="95"/>
    </location>
</feature>
<dbReference type="GO" id="GO:0005886">
    <property type="term" value="C:plasma membrane"/>
    <property type="evidence" value="ECO:0007669"/>
    <property type="project" value="UniProtKB-SubCell"/>
</dbReference>
<evidence type="ECO:0000256" key="7">
    <source>
        <dbReference type="ARBA" id="ARBA00022741"/>
    </source>
</evidence>
<accession>A0A5J5BW13</accession>
<feature type="transmembrane region" description="Helical" evidence="13">
    <location>
        <begin position="407"/>
        <end position="434"/>
    </location>
</feature>
<protein>
    <recommendedName>
        <fullName evidence="18">Protein kinase domain-containing protein</fullName>
    </recommendedName>
</protein>
<dbReference type="GO" id="GO:0004672">
    <property type="term" value="F:protein kinase activity"/>
    <property type="evidence" value="ECO:0007669"/>
    <property type="project" value="InterPro"/>
</dbReference>
<dbReference type="InterPro" id="IPR056563">
    <property type="entry name" value="LysM3_LYK4_5"/>
</dbReference>
<evidence type="ECO:0000256" key="8">
    <source>
        <dbReference type="ARBA" id="ARBA00022840"/>
    </source>
</evidence>
<evidence type="ECO:0000256" key="1">
    <source>
        <dbReference type="ARBA" id="ARBA00004141"/>
    </source>
</evidence>
<evidence type="ECO:0008006" key="18">
    <source>
        <dbReference type="Google" id="ProtNLM"/>
    </source>
</evidence>
<keyword evidence="9 13" id="KW-1133">Transmembrane helix</keyword>
<gene>
    <name evidence="16" type="ORF">F0562_003833</name>
</gene>
<keyword evidence="4" id="KW-1003">Cell membrane</keyword>
<dbReference type="Pfam" id="PF07714">
    <property type="entry name" value="PK_Tyr_Ser-Thr"/>
    <property type="match status" value="1"/>
</dbReference>
<keyword evidence="10 13" id="KW-0472">Membrane</keyword>
<dbReference type="GO" id="GO:0051707">
    <property type="term" value="P:response to other organism"/>
    <property type="evidence" value="ECO:0007669"/>
    <property type="project" value="UniProtKB-ARBA"/>
</dbReference>
<dbReference type="PANTHER" id="PTHR45927:SF11">
    <property type="entry name" value="LYSM DOMAIN RECEPTOR-LIKE KINASE 4"/>
    <property type="match status" value="1"/>
</dbReference>
<evidence type="ECO:0000256" key="3">
    <source>
        <dbReference type="ARBA" id="ARBA00005852"/>
    </source>
</evidence>
<dbReference type="SUPFAM" id="SSF56112">
    <property type="entry name" value="Protein kinase-like (PK-like)"/>
    <property type="match status" value="1"/>
</dbReference>
<evidence type="ECO:0000256" key="11">
    <source>
        <dbReference type="ARBA" id="ARBA00023157"/>
    </source>
</evidence>
<dbReference type="Pfam" id="PF23446">
    <property type="entry name" value="LysM1_NFP_LYK"/>
    <property type="match status" value="1"/>
</dbReference>
<dbReference type="PROSITE" id="PS50011">
    <property type="entry name" value="PROTEIN_KINASE_DOM"/>
    <property type="match status" value="1"/>
</dbReference>
<evidence type="ECO:0000256" key="4">
    <source>
        <dbReference type="ARBA" id="ARBA00022475"/>
    </source>
</evidence>
<dbReference type="FunFam" id="1.10.510.10:FF:000468">
    <property type="entry name" value="PTI1-like tyrosine-protein kinase 3"/>
    <property type="match status" value="1"/>
</dbReference>
<dbReference type="PROSITE" id="PS51782">
    <property type="entry name" value="LYSM"/>
    <property type="match status" value="1"/>
</dbReference>
<evidence type="ECO:0000256" key="10">
    <source>
        <dbReference type="ARBA" id="ARBA00023136"/>
    </source>
</evidence>
<comment type="subcellular location">
    <subcellularLocation>
        <location evidence="2">Cell membrane</location>
        <topology evidence="2">Single-pass membrane protein</topology>
    </subcellularLocation>
    <subcellularLocation>
        <location evidence="1">Membrane</location>
        <topology evidence="1">Multi-pass membrane protein</topology>
    </subcellularLocation>
</comment>
<evidence type="ECO:0000256" key="12">
    <source>
        <dbReference type="SAM" id="MobiDB-lite"/>
    </source>
</evidence>
<dbReference type="InterPro" id="IPR011009">
    <property type="entry name" value="Kinase-like_dom_sf"/>
</dbReference>
<dbReference type="InterPro" id="IPR001245">
    <property type="entry name" value="Ser-Thr/Tyr_kinase_cat_dom"/>
</dbReference>
<reference evidence="16 17" key="1">
    <citation type="submission" date="2019-09" db="EMBL/GenBank/DDBJ databases">
        <title>A chromosome-level genome assembly of the Chinese tupelo Nyssa sinensis.</title>
        <authorList>
            <person name="Yang X."/>
            <person name="Kang M."/>
            <person name="Yang Y."/>
            <person name="Xiong H."/>
            <person name="Wang M."/>
            <person name="Zhang Z."/>
            <person name="Wang Z."/>
            <person name="Wu H."/>
            <person name="Ma T."/>
            <person name="Liu J."/>
            <person name="Xi Z."/>
        </authorList>
    </citation>
    <scope>NUCLEOTIDE SEQUENCE [LARGE SCALE GENOMIC DNA]</scope>
    <source>
        <strain evidence="16">J267</strain>
        <tissue evidence="16">Leaf</tissue>
    </source>
</reference>
<dbReference type="InterPro" id="IPR018392">
    <property type="entry name" value="LysM"/>
</dbReference>
<feature type="transmembrane region" description="Helical" evidence="13">
    <location>
        <begin position="102"/>
        <end position="121"/>
    </location>
</feature>
<dbReference type="Gene3D" id="3.30.200.20">
    <property type="entry name" value="Phosphorylase Kinase, domain 1"/>
    <property type="match status" value="1"/>
</dbReference>
<dbReference type="Pfam" id="PF05562">
    <property type="entry name" value="WCOR413"/>
    <property type="match status" value="1"/>
</dbReference>
<feature type="compositionally biased region" description="Pro residues" evidence="12">
    <location>
        <begin position="382"/>
        <end position="397"/>
    </location>
</feature>
<dbReference type="Gene3D" id="1.10.510.10">
    <property type="entry name" value="Transferase(Phosphotransferase) domain 1"/>
    <property type="match status" value="1"/>
</dbReference>
<dbReference type="PANTHER" id="PTHR45927">
    <property type="entry name" value="LYSM-DOMAIN RECEPTOR-LIKE KINASE-RELATED"/>
    <property type="match status" value="1"/>
</dbReference>
<evidence type="ECO:0000256" key="5">
    <source>
        <dbReference type="ARBA" id="ARBA00022692"/>
    </source>
</evidence>
<evidence type="ECO:0000256" key="13">
    <source>
        <dbReference type="SAM" id="Phobius"/>
    </source>
</evidence>
<keyword evidence="7" id="KW-0547">Nucleotide-binding</keyword>
<dbReference type="EMBL" id="CM018032">
    <property type="protein sequence ID" value="KAA8547303.1"/>
    <property type="molecule type" value="Genomic_DNA"/>
</dbReference>
<evidence type="ECO:0000259" key="15">
    <source>
        <dbReference type="PROSITE" id="PS51782"/>
    </source>
</evidence>
<organism evidence="16 17">
    <name type="scientific">Nyssa sinensis</name>
    <dbReference type="NCBI Taxonomy" id="561372"/>
    <lineage>
        <taxon>Eukaryota</taxon>
        <taxon>Viridiplantae</taxon>
        <taxon>Streptophyta</taxon>
        <taxon>Embryophyta</taxon>
        <taxon>Tracheophyta</taxon>
        <taxon>Spermatophyta</taxon>
        <taxon>Magnoliopsida</taxon>
        <taxon>eudicotyledons</taxon>
        <taxon>Gunneridae</taxon>
        <taxon>Pentapetalae</taxon>
        <taxon>asterids</taxon>
        <taxon>Cornales</taxon>
        <taxon>Nyssaceae</taxon>
        <taxon>Nyssa</taxon>
    </lineage>
</organism>